<dbReference type="EMBL" id="LN890656">
    <property type="protein sequence ID" value="CUS05579.1"/>
    <property type="molecule type" value="Genomic_DNA"/>
</dbReference>
<dbReference type="Gene3D" id="3.40.960.10">
    <property type="entry name" value="VSR Endonuclease"/>
    <property type="match status" value="1"/>
</dbReference>
<proteinExistence type="predicted"/>
<organism evidence="1 2">
    <name type="scientific">Candidatus Promineifilum breve</name>
    <dbReference type="NCBI Taxonomy" id="1806508"/>
    <lineage>
        <taxon>Bacteria</taxon>
        <taxon>Bacillati</taxon>
        <taxon>Chloroflexota</taxon>
        <taxon>Ardenticatenia</taxon>
        <taxon>Candidatus Promineifilales</taxon>
        <taxon>Candidatus Promineifilaceae</taxon>
        <taxon>Candidatus Promineifilum</taxon>
    </lineage>
</organism>
<dbReference type="KEGG" id="pbf:CFX0092_B0045"/>
<name>A0A160T7G3_9CHLR</name>
<reference evidence="1" key="1">
    <citation type="submission" date="2016-01" db="EMBL/GenBank/DDBJ databases">
        <authorList>
            <person name="Mcilroy J.S."/>
            <person name="Karst M S."/>
            <person name="Albertsen M."/>
        </authorList>
    </citation>
    <scope>NUCLEOTIDE SEQUENCE</scope>
    <source>
        <strain evidence="1">Cfx-K</strain>
    </source>
</reference>
<accession>A0A160T7G3</accession>
<dbReference type="AlphaFoldDB" id="A0A160T7G3"/>
<dbReference type="Proteomes" id="UP000215027">
    <property type="component" value="Chromosome II"/>
</dbReference>
<evidence type="ECO:0008006" key="3">
    <source>
        <dbReference type="Google" id="ProtNLM"/>
    </source>
</evidence>
<evidence type="ECO:0000313" key="2">
    <source>
        <dbReference type="Proteomes" id="UP000215027"/>
    </source>
</evidence>
<sequence>MCYDTAMKFKSGRRPAPSARTNWNTVLLEQIRLNGLPEPVREYVFHANRNWRFDFCWREGGLLVACEVEGGIWMQTETGRSKGHAHPERFEQDCEKYNEAALYGWTLIRVTPDMIRDGRAIDWLDRALRV</sequence>
<keyword evidence="2" id="KW-1185">Reference proteome</keyword>
<protein>
    <recommendedName>
        <fullName evidence="3">DUF559 domain-containing protein</fullName>
    </recommendedName>
</protein>
<gene>
    <name evidence="1" type="ORF">CFX0092_B0045</name>
</gene>
<evidence type="ECO:0000313" key="1">
    <source>
        <dbReference type="EMBL" id="CUS05579.1"/>
    </source>
</evidence>